<reference evidence="2 3" key="1">
    <citation type="submission" date="2022-04" db="EMBL/GenBank/DDBJ databases">
        <title>Positive selection, recombination, and allopatry shape intraspecific diversity of widespread and dominant cyanobacteria.</title>
        <authorList>
            <person name="Wei J."/>
            <person name="Shu W."/>
            <person name="Hu C."/>
        </authorList>
    </citation>
    <scope>NUCLEOTIDE SEQUENCE [LARGE SCALE GENOMIC DNA]</scope>
    <source>
        <strain evidence="2 3">AS-A4</strain>
    </source>
</reference>
<dbReference type="EMBL" id="JAMPLM010000072">
    <property type="protein sequence ID" value="MEP1062559.1"/>
    <property type="molecule type" value="Genomic_DNA"/>
</dbReference>
<keyword evidence="1" id="KW-0472">Membrane</keyword>
<name>A0ABV0KTI8_9CYAN</name>
<dbReference type="Proteomes" id="UP001476950">
    <property type="component" value="Unassembled WGS sequence"/>
</dbReference>
<evidence type="ECO:0000313" key="3">
    <source>
        <dbReference type="Proteomes" id="UP001476950"/>
    </source>
</evidence>
<keyword evidence="1" id="KW-1133">Transmembrane helix</keyword>
<evidence type="ECO:0008006" key="4">
    <source>
        <dbReference type="Google" id="ProtNLM"/>
    </source>
</evidence>
<keyword evidence="1" id="KW-0812">Transmembrane</keyword>
<feature type="transmembrane region" description="Helical" evidence="1">
    <location>
        <begin position="6"/>
        <end position="33"/>
    </location>
</feature>
<accession>A0ABV0KTI8</accession>
<keyword evidence="3" id="KW-1185">Reference proteome</keyword>
<evidence type="ECO:0000313" key="2">
    <source>
        <dbReference type="EMBL" id="MEP1062559.1"/>
    </source>
</evidence>
<gene>
    <name evidence="2" type="ORF">NDI38_29730</name>
</gene>
<evidence type="ECO:0000256" key="1">
    <source>
        <dbReference type="SAM" id="Phobius"/>
    </source>
</evidence>
<dbReference type="RefSeq" id="WP_190452702.1">
    <property type="nucleotide sequence ID" value="NZ_JAMPLM010000072.1"/>
</dbReference>
<organism evidence="2 3">
    <name type="scientific">Stenomitos frigidus AS-A4</name>
    <dbReference type="NCBI Taxonomy" id="2933935"/>
    <lineage>
        <taxon>Bacteria</taxon>
        <taxon>Bacillati</taxon>
        <taxon>Cyanobacteriota</taxon>
        <taxon>Cyanophyceae</taxon>
        <taxon>Leptolyngbyales</taxon>
        <taxon>Leptolyngbyaceae</taxon>
        <taxon>Stenomitos</taxon>
    </lineage>
</organism>
<comment type="caution">
    <text evidence="2">The sequence shown here is derived from an EMBL/GenBank/DDBJ whole genome shotgun (WGS) entry which is preliminary data.</text>
</comment>
<protein>
    <recommendedName>
        <fullName evidence="4">DUF4352 domain-containing protein</fullName>
    </recommendedName>
</protein>
<proteinExistence type="predicted"/>
<sequence>MASLSWYTLFFATLLFLGGSAIGALAYAFIVAYRQRKPRVGCRVERAPLFESLGGTALPRAQLEISDGEQTYSYDHLQLAQVQVQNQSKQDFDRFEFGLTLSAQDVVIQLEVQTADRHHRVTQLEPSTFSQPQAQVDLSLQPFNRDDTYTLRLLSITAQPNQRLGEITFSSPVAVRFVDLPLLEETLKDSVKSTTISLGPFSFSFD</sequence>